<gene>
    <name evidence="1" type="ORF">H2198_001954</name>
</gene>
<accession>A0ACC3AFW0</accession>
<reference evidence="1" key="1">
    <citation type="submission" date="2022-10" db="EMBL/GenBank/DDBJ databases">
        <title>Culturing micro-colonial fungi from biological soil crusts in the Mojave desert and describing Neophaeococcomyces mojavensis, and introducing the new genera and species Taxawa tesnikishii.</title>
        <authorList>
            <person name="Kurbessoian T."/>
            <person name="Stajich J.E."/>
        </authorList>
    </citation>
    <scope>NUCLEOTIDE SEQUENCE</scope>
    <source>
        <strain evidence="1">JES_112</strain>
    </source>
</reference>
<evidence type="ECO:0000313" key="1">
    <source>
        <dbReference type="EMBL" id="KAJ9661386.1"/>
    </source>
</evidence>
<protein>
    <submittedName>
        <fullName evidence="1">Uncharacterized protein</fullName>
    </submittedName>
</protein>
<evidence type="ECO:0000313" key="2">
    <source>
        <dbReference type="Proteomes" id="UP001172386"/>
    </source>
</evidence>
<dbReference type="Proteomes" id="UP001172386">
    <property type="component" value="Unassembled WGS sequence"/>
</dbReference>
<organism evidence="1 2">
    <name type="scientific">Neophaeococcomyces mojaviensis</name>
    <dbReference type="NCBI Taxonomy" id="3383035"/>
    <lineage>
        <taxon>Eukaryota</taxon>
        <taxon>Fungi</taxon>
        <taxon>Dikarya</taxon>
        <taxon>Ascomycota</taxon>
        <taxon>Pezizomycotina</taxon>
        <taxon>Eurotiomycetes</taxon>
        <taxon>Chaetothyriomycetidae</taxon>
        <taxon>Chaetothyriales</taxon>
        <taxon>Chaetothyriales incertae sedis</taxon>
        <taxon>Neophaeococcomyces</taxon>
    </lineage>
</organism>
<name>A0ACC3AFW0_9EURO</name>
<dbReference type="EMBL" id="JAPDRQ010000023">
    <property type="protein sequence ID" value="KAJ9661386.1"/>
    <property type="molecule type" value="Genomic_DNA"/>
</dbReference>
<keyword evidence="2" id="KW-1185">Reference proteome</keyword>
<proteinExistence type="predicted"/>
<sequence length="513" mass="58146">MPIDLENWMSFLDPSVRVIDTYIPGSHDASAYLIGDKDTDIKNDAVGSICQSGSYTAQCNAGSRYFDMRCRWNDGAVTMHHSDYYFQTFKDVLMQLDKFVKAHKGEVLFLDIDFDTNDLGLEQEIMNVLIPTLGESRLATAHVNPSTGEYNTNLTWGELKQANTPFVVIWRRKGSSLPRWAAYADDMRSDDYDDFNEKSPEEILAFLTRQLANWKREKLFLTQLINTPRWSPINPPAEKDYEARDLFNSWVAGYPPGSNLGIVKMDFVNAAYKRGAINHIVQLNKFTSPPELPPLTDPIYYTDKIRLKTAENQYVCLQVVQHPNLCKLTLVDIPNEDCNFLIRDYDYDPRKPFPYSGNLDADTLDCHGNFRMAHLDRRPVNNVGNDYVLSVDTNQGGLIYWGINWGPSDRNETFCLFDPNWLENDGQVYHGSRVMVLAMLHASNNDFAKFWNAVGNAFVGGVPVAGRGLSKALFNSPSNRRFWMVGQDAEGSKRVYAASPGTLVAESFVIEKV</sequence>
<comment type="caution">
    <text evidence="1">The sequence shown here is derived from an EMBL/GenBank/DDBJ whole genome shotgun (WGS) entry which is preliminary data.</text>
</comment>